<evidence type="ECO:0000313" key="2">
    <source>
        <dbReference type="EMBL" id="TBU95593.1"/>
    </source>
</evidence>
<evidence type="ECO:0000313" key="3">
    <source>
        <dbReference type="Proteomes" id="UP000293172"/>
    </source>
</evidence>
<gene>
    <name evidence="2" type="ORF">DNK44_06615</name>
</gene>
<dbReference type="Proteomes" id="UP000293172">
    <property type="component" value="Unassembled WGS sequence"/>
</dbReference>
<organism evidence="2 3">
    <name type="scientific">Phytopseudomonas dryadis</name>
    <dbReference type="NCBI Taxonomy" id="2487520"/>
    <lineage>
        <taxon>Bacteria</taxon>
        <taxon>Pseudomonadati</taxon>
        <taxon>Pseudomonadota</taxon>
        <taxon>Gammaproteobacteria</taxon>
        <taxon>Pseudomonadales</taxon>
        <taxon>Pseudomonadaceae</taxon>
        <taxon>Phytopseudomonas</taxon>
    </lineage>
</organism>
<reference evidence="2 3" key="1">
    <citation type="submission" date="2018-06" db="EMBL/GenBank/DDBJ databases">
        <title>Three novel Pseudomonas species isolated from symptomatic oak.</title>
        <authorList>
            <person name="Bueno-Gonzalez V."/>
            <person name="Brady C."/>
        </authorList>
    </citation>
    <scope>NUCLEOTIDE SEQUENCE [LARGE SCALE GENOMIC DNA]</scope>
    <source>
        <strain evidence="2 3">P6B</strain>
    </source>
</reference>
<dbReference type="AlphaFoldDB" id="A0A4Q9R5G9"/>
<name>A0A4Q9R5G9_9GAMM</name>
<protein>
    <submittedName>
        <fullName evidence="2">Uncharacterized protein</fullName>
    </submittedName>
</protein>
<evidence type="ECO:0000256" key="1">
    <source>
        <dbReference type="SAM" id="MobiDB-lite"/>
    </source>
</evidence>
<sequence length="89" mass="10276">MSTCKHSAASDDRDTRPALPAMPPLGLLQWLGDWYFAWRWRRQMRRLLVLESRGLVRLGSARERVRTGAGMTLRMIAARHAGWRRKSDG</sequence>
<dbReference type="EMBL" id="QJUL01000007">
    <property type="protein sequence ID" value="TBU95593.1"/>
    <property type="molecule type" value="Genomic_DNA"/>
</dbReference>
<dbReference type="OrthoDB" id="6903296at2"/>
<comment type="caution">
    <text evidence="2">The sequence shown here is derived from an EMBL/GenBank/DDBJ whole genome shotgun (WGS) entry which is preliminary data.</text>
</comment>
<dbReference type="RefSeq" id="WP_131197597.1">
    <property type="nucleotide sequence ID" value="NZ_QJUL01000007.1"/>
</dbReference>
<proteinExistence type="predicted"/>
<accession>A0A4Q9R5G9</accession>
<feature type="region of interest" description="Disordered" evidence="1">
    <location>
        <begin position="1"/>
        <end position="22"/>
    </location>
</feature>